<dbReference type="PANTHER" id="PTHR31876">
    <property type="entry name" value="COV-LIKE PROTEIN 1"/>
    <property type="match status" value="1"/>
</dbReference>
<accession>A0A842HCP3</accession>
<dbReference type="AlphaFoldDB" id="A0A842HCP3"/>
<dbReference type="EMBL" id="JACHVB010000020">
    <property type="protein sequence ID" value="MBC2594233.1"/>
    <property type="molecule type" value="Genomic_DNA"/>
</dbReference>
<gene>
    <name evidence="2" type="ORF">H5P28_08150</name>
</gene>
<keyword evidence="1" id="KW-1133">Transmembrane helix</keyword>
<protein>
    <submittedName>
        <fullName evidence="2">DUF502 domain-containing protein</fullName>
    </submittedName>
</protein>
<dbReference type="PANTHER" id="PTHR31876:SF26">
    <property type="entry name" value="PROTEIN LIKE COV 2"/>
    <property type="match status" value="1"/>
</dbReference>
<evidence type="ECO:0000313" key="3">
    <source>
        <dbReference type="Proteomes" id="UP000546464"/>
    </source>
</evidence>
<sequence>MYRRLRNSFIAGLVLLAPLGVTLFVLDFLRSKIGSRVTAMIPANILPPEIRRLPIVDFGLDMAAVVIVVLAITLLGLFSNYFLGKVLIIGTERVIDRVPFVNTVYRTVKQIVETFSKQQKAVFQKVVLTEYPRKGVYVLGFVTSVAKGEVQDKTGAEVINVFVPTTPNPTSGFLLMVPKDEIIELNMTVADGMKLIVSGGAVIPNHTQRPPQIAAEPVTISNPRAADIPPASGDAG</sequence>
<feature type="transmembrane region" description="Helical" evidence="1">
    <location>
        <begin position="62"/>
        <end position="83"/>
    </location>
</feature>
<dbReference type="Pfam" id="PF04367">
    <property type="entry name" value="DUF502"/>
    <property type="match status" value="1"/>
</dbReference>
<dbReference type="Proteomes" id="UP000546464">
    <property type="component" value="Unassembled WGS sequence"/>
</dbReference>
<dbReference type="RefSeq" id="WP_185675215.1">
    <property type="nucleotide sequence ID" value="NZ_JACHVB010000020.1"/>
</dbReference>
<keyword evidence="3" id="KW-1185">Reference proteome</keyword>
<dbReference type="InterPro" id="IPR007462">
    <property type="entry name" value="COV1-like"/>
</dbReference>
<name>A0A842HCP3_9BACT</name>
<keyword evidence="1" id="KW-0472">Membrane</keyword>
<feature type="transmembrane region" description="Helical" evidence="1">
    <location>
        <begin position="7"/>
        <end position="26"/>
    </location>
</feature>
<evidence type="ECO:0000313" key="2">
    <source>
        <dbReference type="EMBL" id="MBC2594233.1"/>
    </source>
</evidence>
<organism evidence="2 3">
    <name type="scientific">Ruficoccus amylovorans</name>
    <dbReference type="NCBI Taxonomy" id="1804625"/>
    <lineage>
        <taxon>Bacteria</taxon>
        <taxon>Pseudomonadati</taxon>
        <taxon>Verrucomicrobiota</taxon>
        <taxon>Opitutia</taxon>
        <taxon>Puniceicoccales</taxon>
        <taxon>Cerasicoccaceae</taxon>
        <taxon>Ruficoccus</taxon>
    </lineage>
</organism>
<evidence type="ECO:0000256" key="1">
    <source>
        <dbReference type="SAM" id="Phobius"/>
    </source>
</evidence>
<proteinExistence type="predicted"/>
<reference evidence="2 3" key="1">
    <citation type="submission" date="2020-07" db="EMBL/GenBank/DDBJ databases">
        <authorList>
            <person name="Feng X."/>
        </authorList>
    </citation>
    <scope>NUCLEOTIDE SEQUENCE [LARGE SCALE GENOMIC DNA]</scope>
    <source>
        <strain evidence="2 3">JCM31066</strain>
    </source>
</reference>
<comment type="caution">
    <text evidence="2">The sequence shown here is derived from an EMBL/GenBank/DDBJ whole genome shotgun (WGS) entry which is preliminary data.</text>
</comment>
<keyword evidence="1" id="KW-0812">Transmembrane</keyword>